<dbReference type="Pfam" id="PF13503">
    <property type="entry name" value="DUF4123"/>
    <property type="match status" value="1"/>
</dbReference>
<evidence type="ECO:0000313" key="2">
    <source>
        <dbReference type="EMBL" id="MQT28819.1"/>
    </source>
</evidence>
<sequence length="276" mass="31694">MGSVNQGVFMYLDASEWSEHLRKKAQRLELAHLDVLIDGTLFSESQRESLAALEPQPLQALLFERTPEHASRALGPLLVRLQLGIETHTQWLNTFTQRSYKKAGPLNLLSRWAFPELASHLRDCTQAQWSRGTCTGILRYYDSRLFAIVGFMLDPPQRPYFHAPVIEWLWLSRDGRVRTVVGNPSLPGVIPTSVLSLSDEQMGYMQAWTLAEQWHLEHRASDRHGFTAFEDWLNVLFEGHLAVRRECVQDADREAFVQQWLATHTPRNMLDDGRSS</sequence>
<organism evidence="3">
    <name type="scientific">Pseudomonas helleri</name>
    <dbReference type="NCBI Taxonomy" id="1608996"/>
    <lineage>
        <taxon>Bacteria</taxon>
        <taxon>Pseudomonadati</taxon>
        <taxon>Pseudomonadota</taxon>
        <taxon>Gammaproteobacteria</taxon>
        <taxon>Pseudomonadales</taxon>
        <taxon>Pseudomonadaceae</taxon>
        <taxon>Pseudomonas</taxon>
    </lineage>
</organism>
<evidence type="ECO:0000313" key="3">
    <source>
        <dbReference type="EMBL" id="MQT82565.1"/>
    </source>
</evidence>
<proteinExistence type="predicted"/>
<dbReference type="AlphaFoldDB" id="A0A6A7Z429"/>
<dbReference type="Proteomes" id="UP000437970">
    <property type="component" value="Unassembled WGS sequence"/>
</dbReference>
<evidence type="ECO:0000313" key="5">
    <source>
        <dbReference type="EMBL" id="MQU29015.1"/>
    </source>
</evidence>
<reference evidence="6 7" key="1">
    <citation type="submission" date="2019-10" db="EMBL/GenBank/DDBJ databases">
        <title>Evaluation of single-gene subtyping targets for Pseudomonas.</title>
        <authorList>
            <person name="Reichler S.J."/>
            <person name="Orsi R.H."/>
            <person name="Wiedmann M."/>
            <person name="Martin N.H."/>
            <person name="Murphy S.I."/>
        </authorList>
    </citation>
    <scope>NUCLEOTIDE SEQUENCE</scope>
    <source>
        <strain evidence="2 8">FSL R10-0802</strain>
        <strain evidence="4 7">FSL R10-1594</strain>
        <strain evidence="5 6">FSL R10-1984</strain>
        <strain evidence="3">FSL R10-2339</strain>
    </source>
</reference>
<gene>
    <name evidence="4" type="ORF">GHN41_21975</name>
    <name evidence="3" type="ORF">GHN86_21255</name>
    <name evidence="2" type="ORF">GHN94_23810</name>
    <name evidence="5" type="ORF">GHO29_21345</name>
</gene>
<comment type="caution">
    <text evidence="3">The sequence shown here is derived from an EMBL/GenBank/DDBJ whole genome shotgun (WGS) entry which is preliminary data.</text>
</comment>
<protein>
    <submittedName>
        <fullName evidence="3">DUF4123 domain-containing protein</fullName>
    </submittedName>
</protein>
<accession>A0A6A7Z429</accession>
<dbReference type="EMBL" id="WIVT01000042">
    <property type="protein sequence ID" value="MQU19088.1"/>
    <property type="molecule type" value="Genomic_DNA"/>
</dbReference>
<dbReference type="Proteomes" id="UP000443000">
    <property type="component" value="Unassembled WGS sequence"/>
</dbReference>
<dbReference type="EMBL" id="WIWC01000052">
    <property type="protein sequence ID" value="MQT82565.1"/>
    <property type="molecule type" value="Genomic_DNA"/>
</dbReference>
<evidence type="ECO:0000313" key="7">
    <source>
        <dbReference type="Proteomes" id="UP000443000"/>
    </source>
</evidence>
<dbReference type="OrthoDB" id="6981030at2"/>
<evidence type="ECO:0000313" key="4">
    <source>
        <dbReference type="EMBL" id="MQU19088.1"/>
    </source>
</evidence>
<dbReference type="InterPro" id="IPR025391">
    <property type="entry name" value="DUF4123"/>
</dbReference>
<dbReference type="EMBL" id="WIWP01000142">
    <property type="protein sequence ID" value="MQT28819.1"/>
    <property type="molecule type" value="Genomic_DNA"/>
</dbReference>
<feature type="domain" description="DUF4123" evidence="1">
    <location>
        <begin position="36"/>
        <end position="158"/>
    </location>
</feature>
<evidence type="ECO:0000259" key="1">
    <source>
        <dbReference type="Pfam" id="PF13503"/>
    </source>
</evidence>
<dbReference type="Proteomes" id="UP000713985">
    <property type="component" value="Unassembled WGS sequence"/>
</dbReference>
<evidence type="ECO:0000313" key="8">
    <source>
        <dbReference type="Proteomes" id="UP000713985"/>
    </source>
</evidence>
<dbReference type="EMBL" id="WIVW01000046">
    <property type="protein sequence ID" value="MQU29015.1"/>
    <property type="molecule type" value="Genomic_DNA"/>
</dbReference>
<evidence type="ECO:0000313" key="6">
    <source>
        <dbReference type="Proteomes" id="UP000437970"/>
    </source>
</evidence>
<name>A0A6A7Z429_9PSED</name>
<keyword evidence="8" id="KW-1185">Reference proteome</keyword>